<accession>A0AC35U532</accession>
<dbReference type="WBParaSite" id="RSKR_0000773800.1">
    <property type="protein sequence ID" value="RSKR_0000773800.1"/>
    <property type="gene ID" value="RSKR_0000773800"/>
</dbReference>
<protein>
    <submittedName>
        <fullName evidence="2">G_PROTEIN_RECEP_F1_2 domain-containing protein</fullName>
    </submittedName>
</protein>
<dbReference type="Proteomes" id="UP000095286">
    <property type="component" value="Unplaced"/>
</dbReference>
<evidence type="ECO:0000313" key="1">
    <source>
        <dbReference type="Proteomes" id="UP000095286"/>
    </source>
</evidence>
<evidence type="ECO:0000313" key="2">
    <source>
        <dbReference type="WBParaSite" id="RSKR_0000773800.1"/>
    </source>
</evidence>
<proteinExistence type="predicted"/>
<organism evidence="1 2">
    <name type="scientific">Rhabditophanes sp. KR3021</name>
    <dbReference type="NCBI Taxonomy" id="114890"/>
    <lineage>
        <taxon>Eukaryota</taxon>
        <taxon>Metazoa</taxon>
        <taxon>Ecdysozoa</taxon>
        <taxon>Nematoda</taxon>
        <taxon>Chromadorea</taxon>
        <taxon>Rhabditida</taxon>
        <taxon>Tylenchina</taxon>
        <taxon>Panagrolaimomorpha</taxon>
        <taxon>Strongyloidoidea</taxon>
        <taxon>Alloionematidae</taxon>
        <taxon>Rhabditophanes</taxon>
    </lineage>
</organism>
<name>A0AC35U532_9BILA</name>
<reference evidence="2" key="1">
    <citation type="submission" date="2016-11" db="UniProtKB">
        <authorList>
            <consortium name="WormBaseParasite"/>
        </authorList>
    </citation>
    <scope>IDENTIFICATION</scope>
    <source>
        <strain evidence="2">KR3021</strain>
    </source>
</reference>
<sequence>MPVLYVNYGETIADVAIRSSETTNNTSVSSLLLAILVILSFAFNVLTLTSILSTKKLRDKLPYILLCSVLVINALDVIFVIFISLLHVANGGEWIFGNTVCRINAIAEQFVLIAMLIALLVLAFERSIGPKNPIREVLNNCNIITLGNVAGTIFSFIICTPLLLTSFPVLPDRYHFQCILSAGSPVAYSLVLLSVYCFLFLAIFVCLAMMRIQSHEHNQLQRTLPNLQQEYGEFISQNIARHEYFKLAKLSIILLIAYGVIELPFICFTFYNRITSSKEISPVVGQTATMTDIATMFTFIRYFYALVSCIIIHATCHDIWDELTNLILCRRISPLTINNWNNIDRNANFKTHTFITDLRPSNVMTLVATGDGLHLKYPDQNLADSVVFNQLPPPIYEPVVDQQTPDSFELKSTMKKALAPINEIKDICPIVNSAPNIASTSAIPVPISRKKGSKKKTSTKVGETAASRERAKGKFKRKQYDDKDTVEKKFKNTKL</sequence>